<dbReference type="CDD" id="cd04301">
    <property type="entry name" value="NAT_SF"/>
    <property type="match status" value="1"/>
</dbReference>
<evidence type="ECO:0000313" key="2">
    <source>
        <dbReference type="EMBL" id="AJD53532.1"/>
    </source>
</evidence>
<dbReference type="GO" id="GO:0016747">
    <property type="term" value="F:acyltransferase activity, transferring groups other than amino-acyl groups"/>
    <property type="evidence" value="ECO:0007669"/>
    <property type="project" value="InterPro"/>
</dbReference>
<dbReference type="Gene3D" id="3.40.630.30">
    <property type="match status" value="1"/>
</dbReference>
<accession>A0AB72UH32</accession>
<organism evidence="2 3">
    <name type="scientific">Thalassospira xiamenensis M-5 = DSM 17429</name>
    <dbReference type="NCBI Taxonomy" id="1123366"/>
    <lineage>
        <taxon>Bacteria</taxon>
        <taxon>Pseudomonadati</taxon>
        <taxon>Pseudomonadota</taxon>
        <taxon>Alphaproteobacteria</taxon>
        <taxon>Rhodospirillales</taxon>
        <taxon>Thalassospiraceae</taxon>
        <taxon>Thalassospira</taxon>
    </lineage>
</organism>
<dbReference type="InterPro" id="IPR016181">
    <property type="entry name" value="Acyl_CoA_acyltransferase"/>
</dbReference>
<dbReference type="Proteomes" id="UP000007127">
    <property type="component" value="Chromosome"/>
</dbReference>
<dbReference type="Pfam" id="PF00583">
    <property type="entry name" value="Acetyltransf_1"/>
    <property type="match status" value="1"/>
</dbReference>
<dbReference type="EMBL" id="CP004388">
    <property type="protein sequence ID" value="AJD53532.1"/>
    <property type="molecule type" value="Genomic_DNA"/>
</dbReference>
<dbReference type="PROSITE" id="PS51186">
    <property type="entry name" value="GNAT"/>
    <property type="match status" value="1"/>
</dbReference>
<feature type="domain" description="N-acetyltransferase" evidence="1">
    <location>
        <begin position="155"/>
        <end position="340"/>
    </location>
</feature>
<sequence length="340" mass="38003">MIEYIPSISGILSELITGLLGGTVVAAATYGTKLFKRKQIEAKFPVSGEYISFFEDILDGEQIVVPSVATIKQKGSDIKITNEVSEGRSWTLEGTILQGGHISGVYSADAIYDEGVGSFYLRINPNTLDGMWNGYDHANKITNSGRYWFRRVLNCQIIPYDQEYLNDILHTSANAFGNGYFDRTAIANDTENYAVVALIDGEFAGYCFGKIEVANSVERITKLDTRVLPDDVRIANEDGNLGIIKTIAIRRKFRGHGIGTKLIQASENELKSRGAKCIIVPSWTVESKTPIKSLLIQNDYSEWLENRSYWKDECEAKKFECVAYDGKCKCSVTFYRKGRI</sequence>
<protein>
    <submittedName>
        <fullName evidence="2">GCN5-like N-acetyltransferase</fullName>
    </submittedName>
</protein>
<evidence type="ECO:0000259" key="1">
    <source>
        <dbReference type="PROSITE" id="PS51186"/>
    </source>
</evidence>
<name>A0AB72UH32_9PROT</name>
<dbReference type="RefSeq" id="WP_007090209.1">
    <property type="nucleotide sequence ID" value="NZ_CP004388.1"/>
</dbReference>
<dbReference type="KEGG" id="txi:TH3_17150"/>
<dbReference type="GeneID" id="31929104"/>
<reference evidence="2 3" key="1">
    <citation type="journal article" date="2012" name="J. Bacteriol.">
        <title>Genome sequence of Thalassospira xiamenensis type strain M-5.</title>
        <authorList>
            <person name="Lai Q."/>
            <person name="Shao Z."/>
        </authorList>
    </citation>
    <scope>NUCLEOTIDE SEQUENCE [LARGE SCALE GENOMIC DNA]</scope>
    <source>
        <strain evidence="2 3">M-5</strain>
    </source>
</reference>
<dbReference type="InterPro" id="IPR000182">
    <property type="entry name" value="GNAT_dom"/>
</dbReference>
<proteinExistence type="predicted"/>
<dbReference type="SUPFAM" id="SSF55729">
    <property type="entry name" value="Acyl-CoA N-acyltransferases (Nat)"/>
    <property type="match status" value="1"/>
</dbReference>
<gene>
    <name evidence="2" type="ORF">TH3_17150</name>
</gene>
<dbReference type="AlphaFoldDB" id="A0AB72UH32"/>
<evidence type="ECO:0000313" key="3">
    <source>
        <dbReference type="Proteomes" id="UP000007127"/>
    </source>
</evidence>